<evidence type="ECO:0000313" key="2">
    <source>
        <dbReference type="Proteomes" id="UP000076154"/>
    </source>
</evidence>
<dbReference type="EMBL" id="LUEZ02000122">
    <property type="protein sequence ID" value="RDB16647.1"/>
    <property type="molecule type" value="Genomic_DNA"/>
</dbReference>
<dbReference type="AlphaFoldDB" id="A0A369J7R9"/>
<dbReference type="OrthoDB" id="3263651at2759"/>
<evidence type="ECO:0008006" key="3">
    <source>
        <dbReference type="Google" id="ProtNLM"/>
    </source>
</evidence>
<keyword evidence="2" id="KW-1185">Reference proteome</keyword>
<name>A0A369J7R9_HYPMA</name>
<protein>
    <recommendedName>
        <fullName evidence="3">HNH nuclease domain-containing protein</fullName>
    </recommendedName>
</protein>
<comment type="caution">
    <text evidence="1">The sequence shown here is derived from an EMBL/GenBank/DDBJ whole genome shotgun (WGS) entry which is preliminary data.</text>
</comment>
<organism evidence="1 2">
    <name type="scientific">Hypsizygus marmoreus</name>
    <name type="common">White beech mushroom</name>
    <name type="synonym">Agaricus marmoreus</name>
    <dbReference type="NCBI Taxonomy" id="39966"/>
    <lineage>
        <taxon>Eukaryota</taxon>
        <taxon>Fungi</taxon>
        <taxon>Dikarya</taxon>
        <taxon>Basidiomycota</taxon>
        <taxon>Agaricomycotina</taxon>
        <taxon>Agaricomycetes</taxon>
        <taxon>Agaricomycetidae</taxon>
        <taxon>Agaricales</taxon>
        <taxon>Tricholomatineae</taxon>
        <taxon>Lyophyllaceae</taxon>
        <taxon>Hypsizygus</taxon>
    </lineage>
</organism>
<reference evidence="1" key="1">
    <citation type="submission" date="2018-04" db="EMBL/GenBank/DDBJ databases">
        <title>Whole genome sequencing of Hypsizygus marmoreus.</title>
        <authorList>
            <person name="Choi I.-G."/>
            <person name="Min B."/>
            <person name="Kim J.-G."/>
            <person name="Kim S."/>
            <person name="Oh Y.-L."/>
            <person name="Kong W.-S."/>
            <person name="Park H."/>
            <person name="Jeong J."/>
            <person name="Song E.-S."/>
        </authorList>
    </citation>
    <scope>NUCLEOTIDE SEQUENCE [LARGE SCALE GENOMIC DNA]</scope>
    <source>
        <strain evidence="1">51987-8</strain>
    </source>
</reference>
<evidence type="ECO:0000313" key="1">
    <source>
        <dbReference type="EMBL" id="RDB16647.1"/>
    </source>
</evidence>
<sequence length="402" mass="45438">MRLCIPIRVPKFLKRSKEPEWVSGICDQSMVSSPPASTFSSIIESIVYPTPVGASLRRTVSYHTVNDNDYGEPQGTVHLLSIKSTLLERDTFIFWATPECRLLLGLNQKRTPVTHVTLLRWIRLVDPEIDEFHVQPVLLERRGILNYFPSPMAGPTPDPSSRLLPGDYLWVDPSTAQSGPRPLLAKRSSLSSYRAKHSADKDPVSGATHELYTFPPSFEQSVASRDGWRCFITGEEASPPEKELALTWLFPPAWKYRLLCQNGRTSPPVEDFVSTSNVGLIRKDLISLFNDNAFGVDVDDDYRLVIFRDLGPNVQLAQRQQGISPGPDGRFLREHFRWCLVVHLLGGDVREDYHVDDVAGLAQELGLLGETDEDVVQLEDERWQSALGRELFEHHLSYKFSL</sequence>
<dbReference type="Proteomes" id="UP000076154">
    <property type="component" value="Unassembled WGS sequence"/>
</dbReference>
<accession>A0A369J7R9</accession>
<gene>
    <name evidence="1" type="ORF">Hypma_002366</name>
</gene>
<dbReference type="InParanoid" id="A0A369J7R9"/>
<proteinExistence type="predicted"/>